<feature type="chain" id="PRO_5003545954" description="Lipocalin/cytosolic fatty-acid binding domain-containing protein" evidence="5">
    <location>
        <begin position="20"/>
        <end position="177"/>
    </location>
</feature>
<dbReference type="Pfam" id="PF00061">
    <property type="entry name" value="Lipocalin"/>
    <property type="match status" value="1"/>
</dbReference>
<evidence type="ECO:0000256" key="1">
    <source>
        <dbReference type="ARBA" id="ARBA00004613"/>
    </source>
</evidence>
<dbReference type="InterPro" id="IPR002450">
    <property type="entry name" value="von_Ebner_gland"/>
</dbReference>
<name>H0XFZ5_OTOGA</name>
<dbReference type="PRINTS" id="PR01175">
    <property type="entry name" value="VNEBNERGLAND"/>
</dbReference>
<sequence length="177" mass="19501">EMKTLFLAVSLSLIAALQSQDAPASDEESQNVSGKWYLKAMTTDKEIPGKKLESVTPLTLTVLEGGNLEASITMLINGQCQKIKAVLEKTDEQGKYTANEGKHVVHVIRSSVKDHYILYCEGEQDETNVKMAKLMGRDAENNPEALEDFKKFMGARGLSLEHFLIPKQSETCPPGSD</sequence>
<dbReference type="STRING" id="30611.ENSOGAP00000014969"/>
<reference evidence="8" key="1">
    <citation type="submission" date="2011-03" db="EMBL/GenBank/DDBJ databases">
        <title>Version 3 of the genome sequence of Otolemur garnettii (Bushbaby).</title>
        <authorList>
            <consortium name="The Broad Institute Genome Sequencing Platform"/>
            <person name="Di Palma F."/>
            <person name="Johnson J."/>
            <person name="Lander E.S."/>
            <person name="Lindblad-Toh K."/>
            <person name="Jaffe D.B."/>
            <person name="Gnerre S."/>
            <person name="MacCallum I."/>
            <person name="Przybylski D."/>
            <person name="Ribeiro F.J."/>
            <person name="Burton J.N."/>
            <person name="Walker B.J."/>
            <person name="Sharpe T."/>
            <person name="Hall G."/>
        </authorList>
    </citation>
    <scope>NUCLEOTIDE SEQUENCE [LARGE SCALE GENOMIC DNA]</scope>
</reference>
<dbReference type="InterPro" id="IPR002345">
    <property type="entry name" value="Lipocalin"/>
</dbReference>
<evidence type="ECO:0000313" key="8">
    <source>
        <dbReference type="Proteomes" id="UP000005225"/>
    </source>
</evidence>
<dbReference type="GeneTree" id="ENSGT01050000244868"/>
<dbReference type="InParanoid" id="H0XFZ5"/>
<accession>H0XFZ5</accession>
<dbReference type="OMA" id="SGQCQEM"/>
<dbReference type="CDD" id="cd19414">
    <property type="entry name" value="lipocalin_1_3_4_13-like"/>
    <property type="match status" value="1"/>
</dbReference>
<keyword evidence="4 5" id="KW-0732">Signal</keyword>
<dbReference type="FunCoup" id="H0XFZ5">
    <property type="interactions" value="156"/>
</dbReference>
<dbReference type="PANTHER" id="PTHR11430:SF124">
    <property type="entry name" value="LIPOCALIN 1-LIKE PROTEIN 1-RELATED"/>
    <property type="match status" value="1"/>
</dbReference>
<feature type="domain" description="Lipocalin/cytosolic fatty-acid binding" evidence="6">
    <location>
        <begin position="33"/>
        <end position="169"/>
    </location>
</feature>
<comment type="similarity">
    <text evidence="2">Belongs to the calycin superfamily. Lipocalin family.</text>
</comment>
<evidence type="ECO:0000256" key="4">
    <source>
        <dbReference type="ARBA" id="ARBA00022729"/>
    </source>
</evidence>
<dbReference type="AlphaFoldDB" id="H0XFZ5"/>
<evidence type="ECO:0000256" key="3">
    <source>
        <dbReference type="ARBA" id="ARBA00022525"/>
    </source>
</evidence>
<dbReference type="GO" id="GO:0005615">
    <property type="term" value="C:extracellular space"/>
    <property type="evidence" value="ECO:0007669"/>
    <property type="project" value="TreeGrafter"/>
</dbReference>
<proteinExistence type="inferred from homology"/>
<reference evidence="7" key="3">
    <citation type="submission" date="2025-09" db="UniProtKB">
        <authorList>
            <consortium name="Ensembl"/>
        </authorList>
    </citation>
    <scope>IDENTIFICATION</scope>
</reference>
<dbReference type="EMBL" id="AAQR03116396">
    <property type="status" value="NOT_ANNOTATED_CDS"/>
    <property type="molecule type" value="Genomic_DNA"/>
</dbReference>
<keyword evidence="3" id="KW-0964">Secreted</keyword>
<reference evidence="7" key="2">
    <citation type="submission" date="2025-08" db="UniProtKB">
        <authorList>
            <consortium name="Ensembl"/>
        </authorList>
    </citation>
    <scope>IDENTIFICATION</scope>
</reference>
<organism evidence="7 8">
    <name type="scientific">Otolemur garnettii</name>
    <name type="common">Small-eared galago</name>
    <name type="synonym">Garnett's greater bushbaby</name>
    <dbReference type="NCBI Taxonomy" id="30611"/>
    <lineage>
        <taxon>Eukaryota</taxon>
        <taxon>Metazoa</taxon>
        <taxon>Chordata</taxon>
        <taxon>Craniata</taxon>
        <taxon>Vertebrata</taxon>
        <taxon>Euteleostomi</taxon>
        <taxon>Mammalia</taxon>
        <taxon>Eutheria</taxon>
        <taxon>Euarchontoglires</taxon>
        <taxon>Primates</taxon>
        <taxon>Strepsirrhini</taxon>
        <taxon>Lorisiformes</taxon>
        <taxon>Galagidae</taxon>
        <taxon>Otolemur</taxon>
    </lineage>
</organism>
<dbReference type="GO" id="GO:0036094">
    <property type="term" value="F:small molecule binding"/>
    <property type="evidence" value="ECO:0007669"/>
    <property type="project" value="InterPro"/>
</dbReference>
<dbReference type="Proteomes" id="UP000005225">
    <property type="component" value="Unassembled WGS sequence"/>
</dbReference>
<gene>
    <name evidence="7" type="primary">LOC100941273</name>
</gene>
<dbReference type="Ensembl" id="ENSOGAT00000016729.2">
    <property type="protein sequence ID" value="ENSOGAP00000014969.2"/>
    <property type="gene ID" value="ENSOGAG00000016727.2"/>
</dbReference>
<dbReference type="PANTHER" id="PTHR11430">
    <property type="entry name" value="LIPOCALIN"/>
    <property type="match status" value="1"/>
</dbReference>
<protein>
    <recommendedName>
        <fullName evidence="6">Lipocalin/cytosolic fatty-acid binding domain-containing protein</fullName>
    </recommendedName>
</protein>
<evidence type="ECO:0000256" key="2">
    <source>
        <dbReference type="ARBA" id="ARBA00006889"/>
    </source>
</evidence>
<dbReference type="eggNOG" id="ENOG502S22P">
    <property type="taxonomic scope" value="Eukaryota"/>
</dbReference>
<dbReference type="HOGENOM" id="CLU_125034_0_0_1"/>
<dbReference type="InterPro" id="IPR000566">
    <property type="entry name" value="Lipocln_cytosolic_FA-bd_dom"/>
</dbReference>
<dbReference type="SUPFAM" id="SSF50814">
    <property type="entry name" value="Lipocalins"/>
    <property type="match status" value="1"/>
</dbReference>
<keyword evidence="8" id="KW-1185">Reference proteome</keyword>
<evidence type="ECO:0000256" key="5">
    <source>
        <dbReference type="SAM" id="SignalP"/>
    </source>
</evidence>
<evidence type="ECO:0000259" key="6">
    <source>
        <dbReference type="Pfam" id="PF00061"/>
    </source>
</evidence>
<feature type="signal peptide" evidence="5">
    <location>
        <begin position="1"/>
        <end position="19"/>
    </location>
</feature>
<evidence type="ECO:0000313" key="7">
    <source>
        <dbReference type="Ensembl" id="ENSOGAP00000014969.2"/>
    </source>
</evidence>
<dbReference type="Gene3D" id="2.40.128.20">
    <property type="match status" value="1"/>
</dbReference>
<dbReference type="InterPro" id="IPR012674">
    <property type="entry name" value="Calycin"/>
</dbReference>
<comment type="subcellular location">
    <subcellularLocation>
        <location evidence="1">Secreted</location>
    </subcellularLocation>
</comment>